<protein>
    <submittedName>
        <fullName evidence="1">Uncharacterized protein</fullName>
    </submittedName>
</protein>
<proteinExistence type="predicted"/>
<dbReference type="Proteomes" id="UP001177003">
    <property type="component" value="Chromosome 8"/>
</dbReference>
<evidence type="ECO:0000313" key="2">
    <source>
        <dbReference type="Proteomes" id="UP001177003"/>
    </source>
</evidence>
<name>A0AA35ZW11_LACSI</name>
<sequence length="216" mass="24870">MPSWFVVFYCSKLCCEFTCIWLQFRPCLIQIVRVVTVVTSDARTLKGGKVILESKLVENHCFKEQVMLLPGKLASLELENIGNVDNIAILDMGVRKLKGDLMVVVFQNTNLQASLAVLTKRVQKFEEDVMWVLSEEICKVVDKVFPDLSFYNANHTFKLICIHFVKRQGCEIMHHEHSFGLAEVGVAFYVYSLIEDGRSFFKFILWGFLFGVWLSR</sequence>
<evidence type="ECO:0000313" key="1">
    <source>
        <dbReference type="EMBL" id="CAI9299811.1"/>
    </source>
</evidence>
<accession>A0AA35ZW11</accession>
<reference evidence="1" key="1">
    <citation type="submission" date="2023-04" db="EMBL/GenBank/DDBJ databases">
        <authorList>
            <person name="Vijverberg K."/>
            <person name="Xiong W."/>
            <person name="Schranz E."/>
        </authorList>
    </citation>
    <scope>NUCLEOTIDE SEQUENCE</scope>
</reference>
<gene>
    <name evidence="1" type="ORF">LSALG_LOCUS38498</name>
</gene>
<dbReference type="AlphaFoldDB" id="A0AA35ZW11"/>
<dbReference type="EMBL" id="OX465084">
    <property type="protein sequence ID" value="CAI9299811.1"/>
    <property type="molecule type" value="Genomic_DNA"/>
</dbReference>
<organism evidence="1 2">
    <name type="scientific">Lactuca saligna</name>
    <name type="common">Willowleaf lettuce</name>
    <dbReference type="NCBI Taxonomy" id="75948"/>
    <lineage>
        <taxon>Eukaryota</taxon>
        <taxon>Viridiplantae</taxon>
        <taxon>Streptophyta</taxon>
        <taxon>Embryophyta</taxon>
        <taxon>Tracheophyta</taxon>
        <taxon>Spermatophyta</taxon>
        <taxon>Magnoliopsida</taxon>
        <taxon>eudicotyledons</taxon>
        <taxon>Gunneridae</taxon>
        <taxon>Pentapetalae</taxon>
        <taxon>asterids</taxon>
        <taxon>campanulids</taxon>
        <taxon>Asterales</taxon>
        <taxon>Asteraceae</taxon>
        <taxon>Cichorioideae</taxon>
        <taxon>Cichorieae</taxon>
        <taxon>Lactucinae</taxon>
        <taxon>Lactuca</taxon>
    </lineage>
</organism>
<keyword evidence="2" id="KW-1185">Reference proteome</keyword>